<feature type="region of interest" description="Disordered" evidence="1">
    <location>
        <begin position="35"/>
        <end position="58"/>
    </location>
</feature>
<comment type="caution">
    <text evidence="3">The sequence shown here is derived from an EMBL/GenBank/DDBJ whole genome shotgun (WGS) entry which is preliminary data.</text>
</comment>
<proteinExistence type="predicted"/>
<dbReference type="InterPro" id="IPR010642">
    <property type="entry name" value="Invasion_prot_B"/>
</dbReference>
<evidence type="ECO:0000313" key="4">
    <source>
        <dbReference type="Proteomes" id="UP000263993"/>
    </source>
</evidence>
<dbReference type="AlphaFoldDB" id="A0A371B0Z7"/>
<evidence type="ECO:0000256" key="2">
    <source>
        <dbReference type="SAM" id="SignalP"/>
    </source>
</evidence>
<sequence length="249" mass="26533">MDHRIASATRRARLTAAALSAGLIGATLLAQPVGAQQPKPAAPTAPAQPSAPAAAPQAAAPQLPPLMYSSWVKLCQQGAETENKKVCVVHRDGRMENGMPVIMTELLQVEGAQERLRVTVPMTIIVRLAEGTHLVLDNQDMGTAPYMVCTQVGCLSDYAANADTIKKLKAGKQLVVQTYLMNGQVLSIPVSLTDFGKAYDGPATDPKVVEEQQRKLQEEMQKKAEEARKKLEAQQPAAAAPAPAPAKKP</sequence>
<dbReference type="OrthoDB" id="8017994at2"/>
<feature type="region of interest" description="Disordered" evidence="1">
    <location>
        <begin position="202"/>
        <end position="249"/>
    </location>
</feature>
<feature type="compositionally biased region" description="Basic and acidic residues" evidence="1">
    <location>
        <begin position="207"/>
        <end position="232"/>
    </location>
</feature>
<organism evidence="3 4">
    <name type="scientific">Undibacter mobilis</name>
    <dbReference type="NCBI Taxonomy" id="2292256"/>
    <lineage>
        <taxon>Bacteria</taxon>
        <taxon>Pseudomonadati</taxon>
        <taxon>Pseudomonadota</taxon>
        <taxon>Alphaproteobacteria</taxon>
        <taxon>Hyphomicrobiales</taxon>
        <taxon>Nitrobacteraceae</taxon>
        <taxon>Undibacter</taxon>
    </lineage>
</organism>
<evidence type="ECO:0000313" key="3">
    <source>
        <dbReference type="EMBL" id="RDV01153.1"/>
    </source>
</evidence>
<dbReference type="EMBL" id="QRGO01000003">
    <property type="protein sequence ID" value="RDV01153.1"/>
    <property type="molecule type" value="Genomic_DNA"/>
</dbReference>
<dbReference type="RefSeq" id="WP_115518670.1">
    <property type="nucleotide sequence ID" value="NZ_QRGO01000003.1"/>
</dbReference>
<dbReference type="InterPro" id="IPR038696">
    <property type="entry name" value="IalB_sf"/>
</dbReference>
<reference evidence="4" key="1">
    <citation type="submission" date="2018-08" db="EMBL/GenBank/DDBJ databases">
        <authorList>
            <person name="Kim S.-J."/>
            <person name="Jung G.-Y."/>
        </authorList>
    </citation>
    <scope>NUCLEOTIDE SEQUENCE [LARGE SCALE GENOMIC DNA]</scope>
    <source>
        <strain evidence="4">GY_H</strain>
    </source>
</reference>
<name>A0A371B0Z7_9BRAD</name>
<keyword evidence="4" id="KW-1185">Reference proteome</keyword>
<evidence type="ECO:0000256" key="1">
    <source>
        <dbReference type="SAM" id="MobiDB-lite"/>
    </source>
</evidence>
<gene>
    <name evidence="3" type="ORF">DXH78_18130</name>
</gene>
<dbReference type="Gene3D" id="2.60.40.1880">
    <property type="entry name" value="Invasion associated locus B (IalB) protein"/>
    <property type="match status" value="1"/>
</dbReference>
<feature type="signal peptide" evidence="2">
    <location>
        <begin position="1"/>
        <end position="35"/>
    </location>
</feature>
<dbReference type="Proteomes" id="UP000263993">
    <property type="component" value="Unassembled WGS sequence"/>
</dbReference>
<keyword evidence="2" id="KW-0732">Signal</keyword>
<accession>A0A371B0Z7</accession>
<protein>
    <submittedName>
        <fullName evidence="3">Invasion associated locus B family protein</fullName>
    </submittedName>
</protein>
<dbReference type="Pfam" id="PF06776">
    <property type="entry name" value="IalB"/>
    <property type="match status" value="1"/>
</dbReference>
<feature type="chain" id="PRO_5016794772" evidence="2">
    <location>
        <begin position="36"/>
        <end position="249"/>
    </location>
</feature>